<dbReference type="PANTHER" id="PTHR33968">
    <property type="entry name" value="PROTEIN PET100 HOMOLOG, MITOCHONDRIAL"/>
    <property type="match status" value="1"/>
</dbReference>
<keyword evidence="6" id="KW-0496">Mitochondrion</keyword>
<sequence length="81" mass="9957">MGNWQLEVAKMAIYISFPVAMFHYFNQPAYFEKWVTNTKREIYPPENEETENEIKNFIKEMRRKQDIEMMRVLDESRKSEM</sequence>
<dbReference type="EMBL" id="WJQU01000003">
    <property type="protein sequence ID" value="KAJ6637076.1"/>
    <property type="molecule type" value="Genomic_DNA"/>
</dbReference>
<evidence type="ECO:0000313" key="10">
    <source>
        <dbReference type="Proteomes" id="UP001151699"/>
    </source>
</evidence>
<evidence type="ECO:0000256" key="3">
    <source>
        <dbReference type="ARBA" id="ARBA00022692"/>
    </source>
</evidence>
<dbReference type="Proteomes" id="UP001151699">
    <property type="component" value="Chromosome X"/>
</dbReference>
<accession>A0A9Q0MS88</accession>
<evidence type="ECO:0000256" key="2">
    <source>
        <dbReference type="ARBA" id="ARBA00004325"/>
    </source>
</evidence>
<dbReference type="OrthoDB" id="18175at2759"/>
<name>A0A9Q0MS88_9DIPT</name>
<evidence type="ECO:0000256" key="1">
    <source>
        <dbReference type="ARBA" id="ARBA00004167"/>
    </source>
</evidence>
<evidence type="ECO:0000313" key="9">
    <source>
        <dbReference type="EMBL" id="KAJ6637076.1"/>
    </source>
</evidence>
<dbReference type="Pfam" id="PF09803">
    <property type="entry name" value="Pet100"/>
    <property type="match status" value="1"/>
</dbReference>
<comment type="similarity">
    <text evidence="8">Belongs to the PET100 family.</text>
</comment>
<dbReference type="PANTHER" id="PTHR33968:SF1">
    <property type="entry name" value="PROTEIN PET100 HOMOLOG, MITOCHONDRIAL"/>
    <property type="match status" value="1"/>
</dbReference>
<evidence type="ECO:0000256" key="6">
    <source>
        <dbReference type="ARBA" id="ARBA00023128"/>
    </source>
</evidence>
<keyword evidence="3" id="KW-0812">Transmembrane</keyword>
<protein>
    <submittedName>
        <fullName evidence="9">Protein PET100 like, mitochondrial</fullName>
    </submittedName>
</protein>
<keyword evidence="10" id="KW-1185">Reference proteome</keyword>
<evidence type="ECO:0000256" key="4">
    <source>
        <dbReference type="ARBA" id="ARBA00022946"/>
    </source>
</evidence>
<proteinExistence type="inferred from homology"/>
<dbReference type="GO" id="GO:0051082">
    <property type="term" value="F:unfolded protein binding"/>
    <property type="evidence" value="ECO:0007669"/>
    <property type="project" value="TreeGrafter"/>
</dbReference>
<dbReference type="InterPro" id="IPR018625">
    <property type="entry name" value="Pet100"/>
</dbReference>
<keyword evidence="4" id="KW-0809">Transit peptide</keyword>
<dbReference type="AlphaFoldDB" id="A0A9Q0MS88"/>
<reference evidence="9" key="1">
    <citation type="submission" date="2022-07" db="EMBL/GenBank/DDBJ databases">
        <authorList>
            <person name="Trinca V."/>
            <person name="Uliana J.V.C."/>
            <person name="Torres T.T."/>
            <person name="Ward R.J."/>
            <person name="Monesi N."/>
        </authorList>
    </citation>
    <scope>NUCLEOTIDE SEQUENCE</scope>
    <source>
        <strain evidence="9">HSMRA1968</strain>
        <tissue evidence="9">Whole embryos</tissue>
    </source>
</reference>
<dbReference type="GO" id="GO:0005743">
    <property type="term" value="C:mitochondrial inner membrane"/>
    <property type="evidence" value="ECO:0007669"/>
    <property type="project" value="TreeGrafter"/>
</dbReference>
<comment type="subcellular location">
    <subcellularLocation>
        <location evidence="1">Membrane</location>
        <topology evidence="1">Single-pass membrane protein</topology>
    </subcellularLocation>
    <subcellularLocation>
        <location evidence="2">Mitochondrion membrane</location>
    </subcellularLocation>
</comment>
<dbReference type="GO" id="GO:0033617">
    <property type="term" value="P:mitochondrial respiratory chain complex IV assembly"/>
    <property type="evidence" value="ECO:0007669"/>
    <property type="project" value="InterPro"/>
</dbReference>
<evidence type="ECO:0000256" key="8">
    <source>
        <dbReference type="ARBA" id="ARBA00038077"/>
    </source>
</evidence>
<keyword evidence="7" id="KW-0472">Membrane</keyword>
<gene>
    <name evidence="9" type="primary">PET100</name>
    <name evidence="9" type="ORF">Bhyg_09802</name>
</gene>
<evidence type="ECO:0000256" key="7">
    <source>
        <dbReference type="ARBA" id="ARBA00023136"/>
    </source>
</evidence>
<evidence type="ECO:0000256" key="5">
    <source>
        <dbReference type="ARBA" id="ARBA00022989"/>
    </source>
</evidence>
<organism evidence="9 10">
    <name type="scientific">Pseudolycoriella hygida</name>
    <dbReference type="NCBI Taxonomy" id="35572"/>
    <lineage>
        <taxon>Eukaryota</taxon>
        <taxon>Metazoa</taxon>
        <taxon>Ecdysozoa</taxon>
        <taxon>Arthropoda</taxon>
        <taxon>Hexapoda</taxon>
        <taxon>Insecta</taxon>
        <taxon>Pterygota</taxon>
        <taxon>Neoptera</taxon>
        <taxon>Endopterygota</taxon>
        <taxon>Diptera</taxon>
        <taxon>Nematocera</taxon>
        <taxon>Sciaroidea</taxon>
        <taxon>Sciaridae</taxon>
        <taxon>Pseudolycoriella</taxon>
    </lineage>
</organism>
<keyword evidence="5" id="KW-1133">Transmembrane helix</keyword>
<comment type="caution">
    <text evidence="9">The sequence shown here is derived from an EMBL/GenBank/DDBJ whole genome shotgun (WGS) entry which is preliminary data.</text>
</comment>